<reference evidence="6 7" key="1">
    <citation type="submission" date="2017-05" db="EMBL/GenBank/DDBJ databases">
        <authorList>
            <person name="Song R."/>
            <person name="Chenine A.L."/>
            <person name="Ruprecht R.M."/>
        </authorList>
    </citation>
    <scope>NUCLEOTIDE SEQUENCE [LARGE SCALE GENOMIC DNA]</scope>
    <source>
        <strain evidence="6">SW32</strain>
    </source>
</reference>
<protein>
    <recommendedName>
        <fullName evidence="5">tRNA (cytidine/uridine-2'-O-)-methyltransferase TrmJ</fullName>
        <ecNumber evidence="5">2.1.1.200</ecNumber>
    </recommendedName>
    <alternativeName>
        <fullName evidence="5">tRNA (cytidine(32)/uridine(32)-2'-O)-methyltransferase</fullName>
    </alternativeName>
    <alternativeName>
        <fullName evidence="5">tRNA Cm32/Um32 methyltransferase</fullName>
    </alternativeName>
</protein>
<dbReference type="InterPro" id="IPR004384">
    <property type="entry name" value="RNA_MeTrfase_TrmJ/LasT"/>
</dbReference>
<dbReference type="InterPro" id="IPR029028">
    <property type="entry name" value="Alpha/beta_knot_MTases"/>
</dbReference>
<name>A0A240ULS7_9GAMM</name>
<dbReference type="PANTHER" id="PTHR42786">
    <property type="entry name" value="TRNA/RRNA METHYLTRANSFERASE"/>
    <property type="match status" value="1"/>
</dbReference>
<comment type="similarity">
    <text evidence="1">Belongs to the class IV-like SAM-binding methyltransferase superfamily. RNA methyltransferase TrmH family.</text>
</comment>
<comment type="subunit">
    <text evidence="5">Homodimer.</text>
</comment>
<evidence type="ECO:0000313" key="7">
    <source>
        <dbReference type="Proteomes" id="UP000194457"/>
    </source>
</evidence>
<evidence type="ECO:0000256" key="4">
    <source>
        <dbReference type="ARBA" id="ARBA00022691"/>
    </source>
</evidence>
<evidence type="ECO:0000256" key="2">
    <source>
        <dbReference type="ARBA" id="ARBA00022603"/>
    </source>
</evidence>
<keyword evidence="3 6" id="KW-0808">Transferase</keyword>
<dbReference type="NCBIfam" id="TIGR00050">
    <property type="entry name" value="rRNA_methyl_1"/>
    <property type="match status" value="1"/>
</dbReference>
<dbReference type="AlphaFoldDB" id="A0A240ULS7"/>
<keyword evidence="7" id="KW-1185">Reference proteome</keyword>
<dbReference type="KEGG" id="kma:B9H00_04820"/>
<dbReference type="EMBL" id="CP021358">
    <property type="protein sequence ID" value="ART62457.1"/>
    <property type="molecule type" value="Genomic_DNA"/>
</dbReference>
<dbReference type="EC" id="2.1.1.200" evidence="5"/>
<dbReference type="CDD" id="cd18093">
    <property type="entry name" value="SpoU-like_TrmJ"/>
    <property type="match status" value="1"/>
</dbReference>
<dbReference type="Pfam" id="PF00588">
    <property type="entry name" value="SpoU_methylase"/>
    <property type="match status" value="1"/>
</dbReference>
<dbReference type="FunFam" id="3.40.1280.10:FF:000006">
    <property type="entry name" value="Uncharacterized tRNA/rRNA methyltransferase HI_0380"/>
    <property type="match status" value="1"/>
</dbReference>
<evidence type="ECO:0000256" key="3">
    <source>
        <dbReference type="ARBA" id="ARBA00022679"/>
    </source>
</evidence>
<dbReference type="RefSeq" id="WP_086899687.1">
    <property type="nucleotide sequence ID" value="NZ_CP021358.1"/>
</dbReference>
<dbReference type="PANTHER" id="PTHR42786:SF2">
    <property type="entry name" value="TRNA (CYTIDINE_URIDINE-2'-O-)-METHYLTRANSFERASE TRMJ"/>
    <property type="match status" value="1"/>
</dbReference>
<dbReference type="Proteomes" id="UP000194457">
    <property type="component" value="Chromosome"/>
</dbReference>
<dbReference type="OrthoDB" id="9806346at2"/>
<dbReference type="GO" id="GO:0005829">
    <property type="term" value="C:cytosol"/>
    <property type="evidence" value="ECO:0007669"/>
    <property type="project" value="TreeGrafter"/>
</dbReference>
<dbReference type="GO" id="GO:0106339">
    <property type="term" value="F:tRNA (cytidine(32)-2'-O)-methyltransferase activity"/>
    <property type="evidence" value="ECO:0007669"/>
    <property type="project" value="RHEA"/>
</dbReference>
<comment type="catalytic activity">
    <reaction evidence="5">
        <text>cytidine(32) in tRNA + S-adenosyl-L-methionine = 2'-O-methylcytidine(32) in tRNA + S-adenosyl-L-homocysteine + H(+)</text>
        <dbReference type="Rhea" id="RHEA:42932"/>
        <dbReference type="Rhea" id="RHEA-COMP:10288"/>
        <dbReference type="Rhea" id="RHEA-COMP:10289"/>
        <dbReference type="ChEBI" id="CHEBI:15378"/>
        <dbReference type="ChEBI" id="CHEBI:57856"/>
        <dbReference type="ChEBI" id="CHEBI:59789"/>
        <dbReference type="ChEBI" id="CHEBI:74495"/>
        <dbReference type="ChEBI" id="CHEBI:82748"/>
        <dbReference type="EC" id="2.1.1.200"/>
    </reaction>
</comment>
<keyword evidence="5" id="KW-0819">tRNA processing</keyword>
<dbReference type="GO" id="GO:0160206">
    <property type="term" value="F:tRNA (cytidine(32)/uridine(32)-2'-O)-methyltransferase activity"/>
    <property type="evidence" value="ECO:0007669"/>
    <property type="project" value="UniProtKB-EC"/>
</dbReference>
<evidence type="ECO:0000256" key="1">
    <source>
        <dbReference type="ARBA" id="ARBA00007228"/>
    </source>
</evidence>
<proteinExistence type="inferred from homology"/>
<evidence type="ECO:0000313" key="6">
    <source>
        <dbReference type="EMBL" id="ART62457.1"/>
    </source>
</evidence>
<accession>A0A240ULS7</accession>
<gene>
    <name evidence="5" type="primary">trmJ</name>
    <name evidence="6" type="ORF">B9H00_04820</name>
</gene>
<evidence type="ECO:0000256" key="5">
    <source>
        <dbReference type="RuleBase" id="RU362024"/>
    </source>
</evidence>
<keyword evidence="2 5" id="KW-0489">Methyltransferase</keyword>
<dbReference type="InterPro" id="IPR001537">
    <property type="entry name" value="SpoU_MeTrfase"/>
</dbReference>
<dbReference type="Gene3D" id="1.10.8.590">
    <property type="match status" value="1"/>
</dbReference>
<comment type="subcellular location">
    <subcellularLocation>
        <location evidence="5">Cytoplasm</location>
    </subcellularLocation>
</comment>
<dbReference type="Gene3D" id="3.40.1280.10">
    <property type="match status" value="1"/>
</dbReference>
<comment type="catalytic activity">
    <reaction evidence="5">
        <text>uridine(32) in tRNA + S-adenosyl-L-methionine = 2'-O-methyluridine(32) in tRNA + S-adenosyl-L-homocysteine + H(+)</text>
        <dbReference type="Rhea" id="RHEA:42936"/>
        <dbReference type="Rhea" id="RHEA-COMP:10107"/>
        <dbReference type="Rhea" id="RHEA-COMP:10290"/>
        <dbReference type="ChEBI" id="CHEBI:15378"/>
        <dbReference type="ChEBI" id="CHEBI:57856"/>
        <dbReference type="ChEBI" id="CHEBI:59789"/>
        <dbReference type="ChEBI" id="CHEBI:65315"/>
        <dbReference type="ChEBI" id="CHEBI:74478"/>
        <dbReference type="EC" id="2.1.1.200"/>
    </reaction>
</comment>
<dbReference type="GO" id="GO:0002128">
    <property type="term" value="P:tRNA nucleoside ribose methylation"/>
    <property type="evidence" value="ECO:0007669"/>
    <property type="project" value="TreeGrafter"/>
</dbReference>
<keyword evidence="4 5" id="KW-0949">S-adenosyl-L-methionine</keyword>
<keyword evidence="5" id="KW-0963">Cytoplasm</keyword>
<sequence length="266" mass="29701">MLERIRIVLIGTSHPGNIGAAARAMKTMGLEQLALVAPRGEGINPEAIARASGADDLLERATLHDTLEPALKDCQWVVGASARSRHLPWPLCSPREFSARLPGEMQHQSSTVALVFGREDKGLTNEELQRCHTHVHIPTSADYSSLNLAAAVQVLAYECRQAWLSTQSNTTDTLPGSAYPFGVEWDNPLANHADTERFFEHLERTLIDIGFHDPNNPRQLMARLRRLYMRSRMDVMELNMLRGILTRVDRLQNGHDRPSEPSDPVS</sequence>
<dbReference type="SUPFAM" id="SSF75217">
    <property type="entry name" value="alpha/beta knot"/>
    <property type="match status" value="1"/>
</dbReference>
<dbReference type="InterPro" id="IPR029026">
    <property type="entry name" value="tRNA_m1G_MTases_N"/>
</dbReference>
<comment type="function">
    <text evidence="5">Catalyzes the formation of 2'O-methylated cytidine (Cm32) or 2'O-methylated uridine (Um32) at position 32 in tRNA.</text>
</comment>
<dbReference type="GO" id="GO:0003723">
    <property type="term" value="F:RNA binding"/>
    <property type="evidence" value="ECO:0007669"/>
    <property type="project" value="InterPro"/>
</dbReference>
<dbReference type="PIRSF" id="PIRSF004808">
    <property type="entry name" value="LasT"/>
    <property type="match status" value="1"/>
</dbReference>
<organism evidence="6 7">
    <name type="scientific">Kushneria marisflavi</name>
    <dbReference type="NCBI Taxonomy" id="157779"/>
    <lineage>
        <taxon>Bacteria</taxon>
        <taxon>Pseudomonadati</taxon>
        <taxon>Pseudomonadota</taxon>
        <taxon>Gammaproteobacteria</taxon>
        <taxon>Oceanospirillales</taxon>
        <taxon>Halomonadaceae</taxon>
        <taxon>Kushneria</taxon>
    </lineage>
</organism>